<gene>
    <name evidence="4" type="ORF">EYC98_02850</name>
</gene>
<sequence>MNTANTSSGLLNTVTGPIGIDELGVTLMHEHVMIGYPGWEADSLRPGPRREEMLAVATDRIQQMQSRGVQSMLDPCPNDLGRDVEFSAELSAATGFNIICATGLYKEEEGGKPYWHFRGQFGPVVDAMAELFIHELTVGIGATDIKAGIIKVASGKGVVTDYERDILQAAALASNATGAPITTHTDSGTMGDEQQRLLVAAGVPAHKIIIGHSCGTADHDYHVNLLEKGSYLGFDRFGIDVVYPDAERVRSLAALLNKQWQQQIVVSHDSVWCWRGEPIPAAVSAGMGETIFNPTHFHDHIIPQLLAAGVSQSQIDTMLVDNPRRFFAGTAPVAP</sequence>
<evidence type="ECO:0000256" key="3">
    <source>
        <dbReference type="PROSITE-ProRule" id="PRU00679"/>
    </source>
</evidence>
<comment type="similarity">
    <text evidence="3">Belongs to the metallo-dependent hydrolases superfamily. Phosphotriesterase family.</text>
</comment>
<evidence type="ECO:0000313" key="5">
    <source>
        <dbReference type="Proteomes" id="UP001143362"/>
    </source>
</evidence>
<dbReference type="PROSITE" id="PS01322">
    <property type="entry name" value="PHOSPHOTRIESTERASE_1"/>
    <property type="match status" value="1"/>
</dbReference>
<evidence type="ECO:0000256" key="1">
    <source>
        <dbReference type="ARBA" id="ARBA00022723"/>
    </source>
</evidence>
<dbReference type="PANTHER" id="PTHR10819:SF3">
    <property type="entry name" value="PHOSPHOTRIESTERASE-RELATED PROTEIN"/>
    <property type="match status" value="1"/>
</dbReference>
<dbReference type="Pfam" id="PF02126">
    <property type="entry name" value="PTE"/>
    <property type="match status" value="1"/>
</dbReference>
<dbReference type="Proteomes" id="UP001143362">
    <property type="component" value="Unassembled WGS sequence"/>
</dbReference>
<dbReference type="Gene3D" id="3.20.20.140">
    <property type="entry name" value="Metal-dependent hydrolases"/>
    <property type="match status" value="1"/>
</dbReference>
<dbReference type="InterPro" id="IPR017947">
    <property type="entry name" value="AryldialkylPase_Zn-BS"/>
</dbReference>
<evidence type="ECO:0000256" key="2">
    <source>
        <dbReference type="ARBA" id="ARBA00022801"/>
    </source>
</evidence>
<reference evidence="4" key="1">
    <citation type="submission" date="2019-02" db="EMBL/GenBank/DDBJ databases">
        <authorList>
            <person name="Li S.-H."/>
        </authorList>
    </citation>
    <scope>NUCLEOTIDE SEQUENCE</scope>
    <source>
        <strain evidence="4">IMCC14734</strain>
    </source>
</reference>
<dbReference type="PANTHER" id="PTHR10819">
    <property type="entry name" value="PHOSPHOTRIESTERASE-RELATED"/>
    <property type="match status" value="1"/>
</dbReference>
<keyword evidence="1" id="KW-0479">Metal-binding</keyword>
<dbReference type="PROSITE" id="PS51347">
    <property type="entry name" value="PHOSPHOTRIESTERASE_2"/>
    <property type="match status" value="1"/>
</dbReference>
<proteinExistence type="inferred from homology"/>
<dbReference type="InterPro" id="IPR032466">
    <property type="entry name" value="Metal_Hydrolase"/>
</dbReference>
<protein>
    <submittedName>
        <fullName evidence="4">Phosphotriesterase</fullName>
    </submittedName>
</protein>
<dbReference type="SUPFAM" id="SSF51556">
    <property type="entry name" value="Metallo-dependent hydrolases"/>
    <property type="match status" value="1"/>
</dbReference>
<evidence type="ECO:0000313" key="4">
    <source>
        <dbReference type="EMBL" id="MCX2979798.1"/>
    </source>
</evidence>
<accession>A0ABT3TBY9</accession>
<keyword evidence="2" id="KW-0378">Hydrolase</keyword>
<organism evidence="4 5">
    <name type="scientific">Candidatus Litorirhabdus singularis</name>
    <dbReference type="NCBI Taxonomy" id="2518993"/>
    <lineage>
        <taxon>Bacteria</taxon>
        <taxon>Pseudomonadati</taxon>
        <taxon>Pseudomonadota</taxon>
        <taxon>Gammaproteobacteria</taxon>
        <taxon>Cellvibrionales</taxon>
        <taxon>Halieaceae</taxon>
        <taxon>Candidatus Litorirhabdus</taxon>
    </lineage>
</organism>
<dbReference type="PIRSF" id="PIRSF016839">
    <property type="entry name" value="PhP"/>
    <property type="match status" value="1"/>
</dbReference>
<dbReference type="RefSeq" id="WP_279243793.1">
    <property type="nucleotide sequence ID" value="NZ_SHNN01000001.1"/>
</dbReference>
<keyword evidence="5" id="KW-1185">Reference proteome</keyword>
<dbReference type="InterPro" id="IPR001559">
    <property type="entry name" value="Phosphotriesterase"/>
</dbReference>
<name>A0ABT3TBY9_9GAMM</name>
<comment type="caution">
    <text evidence="4">The sequence shown here is derived from an EMBL/GenBank/DDBJ whole genome shotgun (WGS) entry which is preliminary data.</text>
</comment>
<feature type="modified residue" description="N6-carboxylysine" evidence="3">
    <location>
        <position position="151"/>
    </location>
</feature>
<dbReference type="EMBL" id="SHNN01000001">
    <property type="protein sequence ID" value="MCX2979798.1"/>
    <property type="molecule type" value="Genomic_DNA"/>
</dbReference>